<keyword evidence="3" id="KW-1185">Reference proteome</keyword>
<dbReference type="Proteomes" id="UP000426246">
    <property type="component" value="Chromosome"/>
</dbReference>
<evidence type="ECO:0000313" key="3">
    <source>
        <dbReference type="Proteomes" id="UP000426246"/>
    </source>
</evidence>
<name>A0A6B8RN16_9BACL</name>
<organism evidence="2 3">
    <name type="scientific">Paenibacillus psychroresistens</name>
    <dbReference type="NCBI Taxonomy" id="1778678"/>
    <lineage>
        <taxon>Bacteria</taxon>
        <taxon>Bacillati</taxon>
        <taxon>Bacillota</taxon>
        <taxon>Bacilli</taxon>
        <taxon>Bacillales</taxon>
        <taxon>Paenibacillaceae</taxon>
        <taxon>Paenibacillus</taxon>
    </lineage>
</organism>
<accession>A0A6B8RN16</accession>
<evidence type="ECO:0000256" key="1">
    <source>
        <dbReference type="SAM" id="Phobius"/>
    </source>
</evidence>
<sequence length="103" mass="11920">MRSLLGRVSFWLSVISMLICLSDYLGSGMANIVLVRFNPVIDAIKFTEPFKNWMIDANDTKWAMDSALISLRFPAYLIHFGTFLLVGLIIDYFIHIFKRKQSR</sequence>
<dbReference type="AlphaFoldDB" id="A0A6B8RN16"/>
<feature type="transmembrane region" description="Helical" evidence="1">
    <location>
        <begin position="73"/>
        <end position="94"/>
    </location>
</feature>
<feature type="transmembrane region" description="Helical" evidence="1">
    <location>
        <begin position="12"/>
        <end position="34"/>
    </location>
</feature>
<dbReference type="EMBL" id="CP034235">
    <property type="protein sequence ID" value="QGQ97741.1"/>
    <property type="molecule type" value="Genomic_DNA"/>
</dbReference>
<keyword evidence="1" id="KW-0472">Membrane</keyword>
<evidence type="ECO:0000313" key="2">
    <source>
        <dbReference type="EMBL" id="QGQ97741.1"/>
    </source>
</evidence>
<gene>
    <name evidence="2" type="ORF">EHS13_24065</name>
</gene>
<dbReference type="KEGG" id="ppsc:EHS13_24065"/>
<keyword evidence="1" id="KW-0812">Transmembrane</keyword>
<keyword evidence="1" id="KW-1133">Transmembrane helix</keyword>
<protein>
    <submittedName>
        <fullName evidence="2">Uncharacterized protein</fullName>
    </submittedName>
</protein>
<proteinExistence type="predicted"/>
<reference evidence="3" key="1">
    <citation type="submission" date="2018-11" db="EMBL/GenBank/DDBJ databases">
        <title>Complete genome sequence of Paenibacillus sp. ML311-T8.</title>
        <authorList>
            <person name="Nam Y.-D."/>
            <person name="Kang J."/>
            <person name="Chung W.-H."/>
            <person name="Park Y.S."/>
        </authorList>
    </citation>
    <scope>NUCLEOTIDE SEQUENCE [LARGE SCALE GENOMIC DNA]</scope>
    <source>
        <strain evidence="3">ML311-T8</strain>
    </source>
</reference>